<dbReference type="RefSeq" id="WP_394834842.1">
    <property type="nucleotide sequence ID" value="NZ_CP089929.1"/>
</dbReference>
<name>A0ABZ2L4E2_9BACT</name>
<gene>
    <name evidence="5" type="ORF">LVJ94_50930</name>
</gene>
<feature type="compositionally biased region" description="Low complexity" evidence="3">
    <location>
        <begin position="44"/>
        <end position="60"/>
    </location>
</feature>
<evidence type="ECO:0000313" key="6">
    <source>
        <dbReference type="Proteomes" id="UP001374803"/>
    </source>
</evidence>
<keyword evidence="2" id="KW-1015">Disulfide bond</keyword>
<feature type="region of interest" description="Disordered" evidence="3">
    <location>
        <begin position="23"/>
        <end position="85"/>
    </location>
</feature>
<dbReference type="EMBL" id="CP089983">
    <property type="protein sequence ID" value="WXB05200.1"/>
    <property type="molecule type" value="Genomic_DNA"/>
</dbReference>
<evidence type="ECO:0000256" key="2">
    <source>
        <dbReference type="ARBA" id="ARBA00023157"/>
    </source>
</evidence>
<evidence type="ECO:0000313" key="5">
    <source>
        <dbReference type="EMBL" id="WXB05200.1"/>
    </source>
</evidence>
<dbReference type="Gene3D" id="2.60.120.200">
    <property type="match status" value="1"/>
</dbReference>
<sequence length="302" mass="31690">MFSAIPWLAVPIAGCSFLADLDFPGGSGPQPPPGDEDSGNPLWDGAGVDGFDAADAPPVDTGGDTLGDATPNKDATPTGPRYAEEVRADSPVGYWRLGDRSGTPAKDEINANPGAYENGISFGVPGVVSNDTAVRFDGAFGSRVRIGDVFEFSDKSHCTLEVWAKWDGGRGYVIAKKSVIDGKGTGYSLYVSPMVNNQSLWIYSRKLGDVSESVSYAAAASTKFAHVAATFDGTKGRIFFNGSEVKSANFSLSMISTDGTLSFGSNSGGDDAFEGSLDEIAIYDHALSPERIRAHFNAANSK</sequence>
<dbReference type="SUPFAM" id="SSF49899">
    <property type="entry name" value="Concanavalin A-like lectins/glucanases"/>
    <property type="match status" value="1"/>
</dbReference>
<protein>
    <submittedName>
        <fullName evidence="5">LamG domain-containing protein</fullName>
    </submittedName>
</protein>
<dbReference type="SMART" id="SM00560">
    <property type="entry name" value="LamGL"/>
    <property type="match status" value="1"/>
</dbReference>
<dbReference type="InterPro" id="IPR006558">
    <property type="entry name" value="LamG-like"/>
</dbReference>
<accession>A0ABZ2L4E2</accession>
<dbReference type="Proteomes" id="UP001374803">
    <property type="component" value="Chromosome"/>
</dbReference>
<evidence type="ECO:0000256" key="3">
    <source>
        <dbReference type="SAM" id="MobiDB-lite"/>
    </source>
</evidence>
<dbReference type="Pfam" id="PF13385">
    <property type="entry name" value="Laminin_G_3"/>
    <property type="match status" value="1"/>
</dbReference>
<feature type="domain" description="LamG-like jellyroll fold" evidence="4">
    <location>
        <begin position="156"/>
        <end position="290"/>
    </location>
</feature>
<organism evidence="5 6">
    <name type="scientific">Pendulispora rubella</name>
    <dbReference type="NCBI Taxonomy" id="2741070"/>
    <lineage>
        <taxon>Bacteria</taxon>
        <taxon>Pseudomonadati</taxon>
        <taxon>Myxococcota</taxon>
        <taxon>Myxococcia</taxon>
        <taxon>Myxococcales</taxon>
        <taxon>Sorangiineae</taxon>
        <taxon>Pendulisporaceae</taxon>
        <taxon>Pendulispora</taxon>
    </lineage>
</organism>
<evidence type="ECO:0000259" key="4">
    <source>
        <dbReference type="SMART" id="SM00560"/>
    </source>
</evidence>
<keyword evidence="6" id="KW-1185">Reference proteome</keyword>
<proteinExistence type="predicted"/>
<dbReference type="InterPro" id="IPR013320">
    <property type="entry name" value="ConA-like_dom_sf"/>
</dbReference>
<keyword evidence="1" id="KW-0732">Signal</keyword>
<reference evidence="5" key="1">
    <citation type="submission" date="2021-12" db="EMBL/GenBank/DDBJ databases">
        <title>Discovery of the Pendulisporaceae a myxobacterial family with distinct sporulation behavior and unique specialized metabolism.</title>
        <authorList>
            <person name="Garcia R."/>
            <person name="Popoff A."/>
            <person name="Bader C.D."/>
            <person name="Loehr J."/>
            <person name="Walesch S."/>
            <person name="Walt C."/>
            <person name="Boldt J."/>
            <person name="Bunk B."/>
            <person name="Haeckl F.J.F.P.J."/>
            <person name="Gunesch A.P."/>
            <person name="Birkelbach J."/>
            <person name="Nuebel U."/>
            <person name="Pietschmann T."/>
            <person name="Bach T."/>
            <person name="Mueller R."/>
        </authorList>
    </citation>
    <scope>NUCLEOTIDE SEQUENCE</scope>
    <source>
        <strain evidence="5">MSr11367</strain>
    </source>
</reference>
<evidence type="ECO:0000256" key="1">
    <source>
        <dbReference type="ARBA" id="ARBA00022729"/>
    </source>
</evidence>